<feature type="coiled-coil region" evidence="1">
    <location>
        <begin position="83"/>
        <end position="114"/>
    </location>
</feature>
<comment type="caution">
    <text evidence="3">The sequence shown here is derived from an EMBL/GenBank/DDBJ whole genome shotgun (WGS) entry which is preliminary data.</text>
</comment>
<name>A0ABS2QDE5_9BACI</name>
<protein>
    <recommendedName>
        <fullName evidence="5">DUF3347 domain-containing protein</fullName>
    </recommendedName>
</protein>
<organism evidence="3 4">
    <name type="scientific">Peribacillus deserti</name>
    <dbReference type="NCBI Taxonomy" id="673318"/>
    <lineage>
        <taxon>Bacteria</taxon>
        <taxon>Bacillati</taxon>
        <taxon>Bacillota</taxon>
        <taxon>Bacilli</taxon>
        <taxon>Bacillales</taxon>
        <taxon>Bacillaceae</taxon>
        <taxon>Peribacillus</taxon>
    </lineage>
</organism>
<evidence type="ECO:0000313" key="3">
    <source>
        <dbReference type="EMBL" id="MBM7691164.1"/>
    </source>
</evidence>
<proteinExistence type="predicted"/>
<keyword evidence="1" id="KW-0175">Coiled coil</keyword>
<keyword evidence="2" id="KW-0732">Signal</keyword>
<dbReference type="EMBL" id="JAFBFI010000002">
    <property type="protein sequence ID" value="MBM7691164.1"/>
    <property type="molecule type" value="Genomic_DNA"/>
</dbReference>
<accession>A0ABS2QDE5</accession>
<reference evidence="3 4" key="1">
    <citation type="submission" date="2021-01" db="EMBL/GenBank/DDBJ databases">
        <title>Genomic Encyclopedia of Type Strains, Phase IV (KMG-IV): sequencing the most valuable type-strain genomes for metagenomic binning, comparative biology and taxonomic classification.</title>
        <authorList>
            <person name="Goeker M."/>
        </authorList>
    </citation>
    <scope>NUCLEOTIDE SEQUENCE [LARGE SCALE GENOMIC DNA]</scope>
    <source>
        <strain evidence="3 4">DSM 105482</strain>
    </source>
</reference>
<dbReference type="RefSeq" id="WP_204538234.1">
    <property type="nucleotide sequence ID" value="NZ_JAFBFI010000002.1"/>
</dbReference>
<feature type="chain" id="PRO_5045205193" description="DUF3347 domain-containing protein" evidence="2">
    <location>
        <begin position="23"/>
        <end position="150"/>
    </location>
</feature>
<feature type="signal peptide" evidence="2">
    <location>
        <begin position="1"/>
        <end position="22"/>
    </location>
</feature>
<evidence type="ECO:0000256" key="1">
    <source>
        <dbReference type="SAM" id="Coils"/>
    </source>
</evidence>
<evidence type="ECO:0000313" key="4">
    <source>
        <dbReference type="Proteomes" id="UP000823486"/>
    </source>
</evidence>
<keyword evidence="4" id="KW-1185">Reference proteome</keyword>
<gene>
    <name evidence="3" type="ORF">JOC77_000569</name>
</gene>
<sequence length="150" mass="16795">MLKRSLAAVFALLFTFSFGSMAFASEDTQTDSTKGLEIIEKANQEIDNLINQAVEVGAELQTEHLEKITHLQNDAGLTDIEKKEKITEEIQKYNAALDKLIVELQDKAVELTNKGIEDAAQYGVYGVCEWKLVQIADRTVWVDPIKVFGF</sequence>
<evidence type="ECO:0000256" key="2">
    <source>
        <dbReference type="SAM" id="SignalP"/>
    </source>
</evidence>
<evidence type="ECO:0008006" key="5">
    <source>
        <dbReference type="Google" id="ProtNLM"/>
    </source>
</evidence>
<dbReference type="Proteomes" id="UP000823486">
    <property type="component" value="Unassembled WGS sequence"/>
</dbReference>